<proteinExistence type="predicted"/>
<keyword evidence="2" id="KW-1185">Reference proteome</keyword>
<name>A0A1J1EC45_9FLAO</name>
<sequence length="39" mass="4458">MLFQTDASVMKSTFLALREATKKWSKPILKLGNNFESIL</sequence>
<evidence type="ECO:0000313" key="1">
    <source>
        <dbReference type="EMBL" id="BAV95080.1"/>
    </source>
</evidence>
<dbReference type="EMBL" id="AP014564">
    <property type="protein sequence ID" value="BAV95080.1"/>
    <property type="molecule type" value="Genomic_DNA"/>
</dbReference>
<dbReference type="KEGG" id="ise:JBKA6_1067"/>
<accession>A0A1J1EC45</accession>
<evidence type="ECO:0000313" key="2">
    <source>
        <dbReference type="Proteomes" id="UP000243197"/>
    </source>
</evidence>
<protein>
    <submittedName>
        <fullName evidence="1">Uncharacterized protein</fullName>
    </submittedName>
</protein>
<gene>
    <name evidence="1" type="ORF">JBKA6_1067</name>
</gene>
<dbReference type="Proteomes" id="UP000243197">
    <property type="component" value="Chromosome"/>
</dbReference>
<dbReference type="AlphaFoldDB" id="A0A1J1EC45"/>
<organism evidence="1 2">
    <name type="scientific">Ichthyobacterium seriolicida</name>
    <dbReference type="NCBI Taxonomy" id="242600"/>
    <lineage>
        <taxon>Bacteria</taxon>
        <taxon>Pseudomonadati</taxon>
        <taxon>Bacteroidota</taxon>
        <taxon>Flavobacteriia</taxon>
        <taxon>Flavobacteriales</taxon>
        <taxon>Ichthyobacteriaceae</taxon>
        <taxon>Ichthyobacterium</taxon>
    </lineage>
</organism>
<reference evidence="1 2" key="1">
    <citation type="submission" date="2014-03" db="EMBL/GenBank/DDBJ databases">
        <title>complete genome sequence of Flavobacteriaceae bacterium JBKA-6.</title>
        <authorList>
            <person name="Takano T."/>
            <person name="Nakamura Y."/>
            <person name="Takuma S."/>
            <person name="Yasuike M."/>
            <person name="Matsuyama T."/>
            <person name="Sakai T."/>
            <person name="Fujiwara A."/>
            <person name="Kimoto K."/>
            <person name="Fukuda Y."/>
            <person name="Kondo H."/>
            <person name="Hirono I."/>
            <person name="Nakayasu C."/>
        </authorList>
    </citation>
    <scope>NUCLEOTIDE SEQUENCE [LARGE SCALE GENOMIC DNA]</scope>
    <source>
        <strain evidence="1 2">JBKA-6</strain>
    </source>
</reference>